<evidence type="ECO:0000256" key="1">
    <source>
        <dbReference type="SAM" id="MobiDB-lite"/>
    </source>
</evidence>
<feature type="region of interest" description="Disordered" evidence="1">
    <location>
        <begin position="159"/>
        <end position="192"/>
    </location>
</feature>
<feature type="compositionally biased region" description="Basic and acidic residues" evidence="1">
    <location>
        <begin position="159"/>
        <end position="173"/>
    </location>
</feature>
<dbReference type="AlphaFoldDB" id="A0A9Q3HDS2"/>
<accession>A0A9Q3HDS2</accession>
<feature type="compositionally biased region" description="Low complexity" evidence="1">
    <location>
        <begin position="175"/>
        <end position="186"/>
    </location>
</feature>
<dbReference type="EMBL" id="AVOT02014986">
    <property type="protein sequence ID" value="MBW0498939.1"/>
    <property type="molecule type" value="Genomic_DNA"/>
</dbReference>
<evidence type="ECO:0000313" key="2">
    <source>
        <dbReference type="EMBL" id="MBW0498939.1"/>
    </source>
</evidence>
<name>A0A9Q3HDS2_9BASI</name>
<organism evidence="2 3">
    <name type="scientific">Austropuccinia psidii MF-1</name>
    <dbReference type="NCBI Taxonomy" id="1389203"/>
    <lineage>
        <taxon>Eukaryota</taxon>
        <taxon>Fungi</taxon>
        <taxon>Dikarya</taxon>
        <taxon>Basidiomycota</taxon>
        <taxon>Pucciniomycotina</taxon>
        <taxon>Pucciniomycetes</taxon>
        <taxon>Pucciniales</taxon>
        <taxon>Sphaerophragmiaceae</taxon>
        <taxon>Austropuccinia</taxon>
    </lineage>
</organism>
<feature type="region of interest" description="Disordered" evidence="1">
    <location>
        <begin position="1"/>
        <end position="26"/>
    </location>
</feature>
<protein>
    <submittedName>
        <fullName evidence="2">Uncharacterized protein</fullName>
    </submittedName>
</protein>
<keyword evidence="3" id="KW-1185">Reference proteome</keyword>
<evidence type="ECO:0000313" key="3">
    <source>
        <dbReference type="Proteomes" id="UP000765509"/>
    </source>
</evidence>
<reference evidence="2" key="1">
    <citation type="submission" date="2021-03" db="EMBL/GenBank/DDBJ databases">
        <title>Draft genome sequence of rust myrtle Austropuccinia psidii MF-1, a brazilian biotype.</title>
        <authorList>
            <person name="Quecine M.C."/>
            <person name="Pachon D.M.R."/>
            <person name="Bonatelli M.L."/>
            <person name="Correr F.H."/>
            <person name="Franceschini L.M."/>
            <person name="Leite T.F."/>
            <person name="Margarido G.R.A."/>
            <person name="Almeida C.A."/>
            <person name="Ferrarezi J.A."/>
            <person name="Labate C.A."/>
        </authorList>
    </citation>
    <scope>NUCLEOTIDE SEQUENCE</scope>
    <source>
        <strain evidence="2">MF-1</strain>
    </source>
</reference>
<proteinExistence type="predicted"/>
<comment type="caution">
    <text evidence="2">The sequence shown here is derived from an EMBL/GenBank/DDBJ whole genome shotgun (WGS) entry which is preliminary data.</text>
</comment>
<gene>
    <name evidence="2" type="ORF">O181_038654</name>
</gene>
<sequence>MHTRAQPRAQAALIPTPRAPLDGTPEVPQLRTKFRRSSTIQEGKKKAKKIKGILSSSWRFSRHLKLHFRRSWDPKEVRKAEAELDGLRMNEGGDVSLNIVDFRSLVSITGYWGEKALINYLRKGLPSLIMDQLASYPPNMDYLQYLVDVTLELDTRCHERQKEKNNSQEKKTEASNTNSSHTQNSSIPSHKN</sequence>
<dbReference type="Proteomes" id="UP000765509">
    <property type="component" value="Unassembled WGS sequence"/>
</dbReference>